<dbReference type="EMBL" id="FNCW01000009">
    <property type="protein sequence ID" value="SDG85602.1"/>
    <property type="molecule type" value="Genomic_DNA"/>
</dbReference>
<keyword evidence="1" id="KW-0175">Coiled coil</keyword>
<sequence>MRPSRNAFIGYTYQEQITFLFLALMDAERKIDRLEIEADVKNNFDDVKISIEDNLIYSQIKDFDEVELTDLKFSEKQVSIKGKKHSLANNCLNVLFFKKIDINSNCNFLGIPALKTNNVLIISLSRIEANEAIEDLYKNNEIRKITINKFFSDCLDNRILAIKREDLPIINIFETKLLEETIDVGKRHLEFSNILHIEGKPGIGKSHYVNKLSTIHNNSFVYRLWISNQDKDYKKRLVYSNFISDITKKLFGDYVNRNETEVIDKLRENGHVFIIDGLDHVENYNSEDLEKFVDFINQLIPNCKTIVLSRPLKLKTIWKKQILNNWNENETKKVLDELYHINKYSICSSIYSITDGYPILVKFFGEHYKAFKEIPNLEKLKDVEDYYNQILESVNTKTALTLFLSSQSFFMESELKLFLKDELFDNLQEFITAYPYLFEKRLNRISLFHDSLNKYLREQGINYLKRKDTVGEIVSSSILKREKRFMSRFAHFELKTEMKLKIIKQFSSIEVFKDIMKDCIDFEAIRAFYNQLREALMEISCDDLEITHYYDLSLIINIVNRDHISTLNQFLYTYTKCLFFNGYTAEDVTSSEYLFGMLTYVIGQDSIPLHDITSDSFYSTTRFLEELENDVLNEEQFFIRYNDLLNLIKPIDTYLKDDFHWREYLTEILTNLYIHKTEYESLLELQNCVDIFIDIDEGRGIAELKKILDRQSSERRFPHWVLNDVRKNLLALGKLPDNNPYLNLSLKDYINQYSSIGSFDMWTNILSYIRLSVEQERRIDIGSIGFFWSMYYRRKDYSVINIYVALKVFEKKELIDEETGIKTIVLAQEMSEKGIRNLLADYISIHPPSIIKKVIKLYDLDELNISWFDLPPNHISAFPEKVFNYAVNTLWRQNRFNNEIDFNGISNVFYSSKWTDLLKNLNFFRFKIRISDNAKELETLEKSGITVLKQKGEHEKTNPSGYRYKQGILDSRDKKFIIEKGLSSTEVSGYLNGNYAALEDLKIYQIYPKEDIAQNLKEIIYNAVLGKINSINSYGSLYYLVGNLPKLINDYGSEEDIHELHKSFEGFLELSLLKK</sequence>
<dbReference type="STRING" id="470826.SAMN04488027_10922"/>
<gene>
    <name evidence="2" type="ORF">SAMN04488027_10922</name>
</gene>
<dbReference type="Gene3D" id="3.40.50.300">
    <property type="entry name" value="P-loop containing nucleotide triphosphate hydrolases"/>
    <property type="match status" value="1"/>
</dbReference>
<evidence type="ECO:0000256" key="1">
    <source>
        <dbReference type="SAM" id="Coils"/>
    </source>
</evidence>
<name>A0A1G7XN51_9FLAO</name>
<dbReference type="SUPFAM" id="SSF52540">
    <property type="entry name" value="P-loop containing nucleoside triphosphate hydrolases"/>
    <property type="match status" value="1"/>
</dbReference>
<dbReference type="AlphaFoldDB" id="A0A1G7XN51"/>
<reference evidence="2 3" key="1">
    <citation type="submission" date="2016-10" db="EMBL/GenBank/DDBJ databases">
        <authorList>
            <person name="de Groot N.N."/>
        </authorList>
    </citation>
    <scope>NUCLEOTIDE SEQUENCE [LARGE SCALE GENOMIC DNA]</scope>
    <source>
        <strain evidence="2 3">DSM 19803</strain>
    </source>
</reference>
<evidence type="ECO:0000313" key="3">
    <source>
        <dbReference type="Proteomes" id="UP000199296"/>
    </source>
</evidence>
<dbReference type="RefSeq" id="WP_093368240.1">
    <property type="nucleotide sequence ID" value="NZ_FNCW01000009.1"/>
</dbReference>
<organism evidence="2 3">
    <name type="scientific">Psychroflexus sediminis</name>
    <dbReference type="NCBI Taxonomy" id="470826"/>
    <lineage>
        <taxon>Bacteria</taxon>
        <taxon>Pseudomonadati</taxon>
        <taxon>Bacteroidota</taxon>
        <taxon>Flavobacteriia</taxon>
        <taxon>Flavobacteriales</taxon>
        <taxon>Flavobacteriaceae</taxon>
        <taxon>Psychroflexus</taxon>
    </lineage>
</organism>
<dbReference type="OrthoDB" id="2455999at2"/>
<proteinExistence type="predicted"/>
<feature type="coiled-coil region" evidence="1">
    <location>
        <begin position="17"/>
        <end position="44"/>
    </location>
</feature>
<keyword evidence="3" id="KW-1185">Reference proteome</keyword>
<dbReference type="InterPro" id="IPR027417">
    <property type="entry name" value="P-loop_NTPase"/>
</dbReference>
<evidence type="ECO:0008006" key="4">
    <source>
        <dbReference type="Google" id="ProtNLM"/>
    </source>
</evidence>
<protein>
    <recommendedName>
        <fullName evidence="4">NACHT domain-containing protein</fullName>
    </recommendedName>
</protein>
<accession>A0A1G7XN51</accession>
<evidence type="ECO:0000313" key="2">
    <source>
        <dbReference type="EMBL" id="SDG85602.1"/>
    </source>
</evidence>
<dbReference type="Proteomes" id="UP000199296">
    <property type="component" value="Unassembled WGS sequence"/>
</dbReference>